<name>A0A6J7WGA2_9CAUD</name>
<reference evidence="3" key="1">
    <citation type="submission" date="2020-05" db="EMBL/GenBank/DDBJ databases">
        <authorList>
            <person name="Chiriac C."/>
            <person name="Salcher M."/>
            <person name="Ghai R."/>
            <person name="Kavagutti S V."/>
        </authorList>
    </citation>
    <scope>NUCLEOTIDE SEQUENCE</scope>
</reference>
<accession>A0A6J7WGA2</accession>
<evidence type="ECO:0000313" key="2">
    <source>
        <dbReference type="EMBL" id="CAB4126115.1"/>
    </source>
</evidence>
<dbReference type="EMBL" id="LR798218">
    <property type="protein sequence ID" value="CAB5195187.1"/>
    <property type="molecule type" value="Genomic_DNA"/>
</dbReference>
<dbReference type="EMBL" id="LR796192">
    <property type="protein sequence ID" value="CAB4126115.1"/>
    <property type="molecule type" value="Genomic_DNA"/>
</dbReference>
<evidence type="ECO:0000256" key="1">
    <source>
        <dbReference type="SAM" id="MobiDB-lite"/>
    </source>
</evidence>
<evidence type="ECO:0000313" key="3">
    <source>
        <dbReference type="EMBL" id="CAB5195187.1"/>
    </source>
</evidence>
<feature type="region of interest" description="Disordered" evidence="1">
    <location>
        <begin position="1"/>
        <end position="35"/>
    </location>
</feature>
<proteinExistence type="predicted"/>
<organism evidence="3">
    <name type="scientific">uncultured Caudovirales phage</name>
    <dbReference type="NCBI Taxonomy" id="2100421"/>
    <lineage>
        <taxon>Viruses</taxon>
        <taxon>Duplodnaviria</taxon>
        <taxon>Heunggongvirae</taxon>
        <taxon>Uroviricota</taxon>
        <taxon>Caudoviricetes</taxon>
        <taxon>Peduoviridae</taxon>
        <taxon>Maltschvirus</taxon>
        <taxon>Maltschvirus maltsch</taxon>
    </lineage>
</organism>
<feature type="compositionally biased region" description="Low complexity" evidence="1">
    <location>
        <begin position="10"/>
        <end position="22"/>
    </location>
</feature>
<gene>
    <name evidence="3" type="ORF">UFOVP170_62</name>
    <name evidence="2" type="ORF">UFOVP73_40</name>
</gene>
<protein>
    <submittedName>
        <fullName evidence="3">Uncharacterized protein</fullName>
    </submittedName>
</protein>
<sequence length="99" mass="10468">MPEKLSNKSRGGARPGAGRKPGIANRKTAEQVASASVGGMTPLEYLLSVMRAPETEPRDRLTAANAAAPYVHAKLASITVAGDINHKHRGFIELPPKRG</sequence>